<evidence type="ECO:0000313" key="3">
    <source>
        <dbReference type="Proteomes" id="UP000544331"/>
    </source>
</evidence>
<protein>
    <recommendedName>
        <fullName evidence="4">Secreted protein</fullName>
    </recommendedName>
</protein>
<sequence>MRSKLLLLAYVACTLLHWWAFINLADAASQLLAPSVMMNDTHWPGQPHGFPLKHQSKERGTAADCGHTTPFRRQYTTQGGPALPTLLTTIPGTKHLVSVPTTLISTEAAATA</sequence>
<reference evidence="2 3" key="1">
    <citation type="submission" date="2020-05" db="EMBL/GenBank/DDBJ databases">
        <title>Identification and distribution of gene clusters putatively required for synthesis of sphingolipid metabolism inhibitors in phylogenetically diverse species of the filamentous fungus Fusarium.</title>
        <authorList>
            <person name="Kim H.-S."/>
            <person name="Busman M."/>
            <person name="Brown D.W."/>
            <person name="Divon H."/>
            <person name="Uhlig S."/>
            <person name="Proctor R.H."/>
        </authorList>
    </citation>
    <scope>NUCLEOTIDE SEQUENCE [LARGE SCALE GENOMIC DNA]</scope>
    <source>
        <strain evidence="2 3">NRRL 66235</strain>
    </source>
</reference>
<dbReference type="Proteomes" id="UP000544331">
    <property type="component" value="Unassembled WGS sequence"/>
</dbReference>
<evidence type="ECO:0000313" key="2">
    <source>
        <dbReference type="EMBL" id="KAF5725164.1"/>
    </source>
</evidence>
<accession>A0A8H5Z778</accession>
<feature type="signal peptide" evidence="1">
    <location>
        <begin position="1"/>
        <end position="27"/>
    </location>
</feature>
<proteinExistence type="predicted"/>
<evidence type="ECO:0000256" key="1">
    <source>
        <dbReference type="SAM" id="SignalP"/>
    </source>
</evidence>
<name>A0A8H5Z778_9HYPO</name>
<comment type="caution">
    <text evidence="2">The sequence shown here is derived from an EMBL/GenBank/DDBJ whole genome shotgun (WGS) entry which is preliminary data.</text>
</comment>
<gene>
    <name evidence="2" type="ORF">FMUND_87</name>
</gene>
<evidence type="ECO:0008006" key="4">
    <source>
        <dbReference type="Google" id="ProtNLM"/>
    </source>
</evidence>
<organism evidence="2 3">
    <name type="scientific">Fusarium mundagurra</name>
    <dbReference type="NCBI Taxonomy" id="1567541"/>
    <lineage>
        <taxon>Eukaryota</taxon>
        <taxon>Fungi</taxon>
        <taxon>Dikarya</taxon>
        <taxon>Ascomycota</taxon>
        <taxon>Pezizomycotina</taxon>
        <taxon>Sordariomycetes</taxon>
        <taxon>Hypocreomycetidae</taxon>
        <taxon>Hypocreales</taxon>
        <taxon>Nectriaceae</taxon>
        <taxon>Fusarium</taxon>
        <taxon>Fusarium fujikuroi species complex</taxon>
    </lineage>
</organism>
<keyword evidence="3" id="KW-1185">Reference proteome</keyword>
<dbReference type="EMBL" id="JAAOAN010000011">
    <property type="protein sequence ID" value="KAF5725164.1"/>
    <property type="molecule type" value="Genomic_DNA"/>
</dbReference>
<dbReference type="AlphaFoldDB" id="A0A8H5Z778"/>
<keyword evidence="1" id="KW-0732">Signal</keyword>
<feature type="chain" id="PRO_5034215094" description="Secreted protein" evidence="1">
    <location>
        <begin position="28"/>
        <end position="112"/>
    </location>
</feature>